<reference evidence="2" key="1">
    <citation type="journal article" date="2019" name="Sci. Rep.">
        <title>Draft genome of Tanacetum cinerariifolium, the natural source of mosquito coil.</title>
        <authorList>
            <person name="Yamashiro T."/>
            <person name="Shiraishi A."/>
            <person name="Satake H."/>
            <person name="Nakayama K."/>
        </authorList>
    </citation>
    <scope>NUCLEOTIDE SEQUENCE</scope>
</reference>
<name>A0A699I9T4_TANCI</name>
<evidence type="ECO:0000256" key="1">
    <source>
        <dbReference type="SAM" id="MobiDB-lite"/>
    </source>
</evidence>
<dbReference type="EMBL" id="BKCJ010264633">
    <property type="protein sequence ID" value="GEZ31699.1"/>
    <property type="molecule type" value="Genomic_DNA"/>
</dbReference>
<evidence type="ECO:0000313" key="2">
    <source>
        <dbReference type="EMBL" id="GEZ31699.1"/>
    </source>
</evidence>
<organism evidence="2">
    <name type="scientific">Tanacetum cinerariifolium</name>
    <name type="common">Dalmatian daisy</name>
    <name type="synonym">Chrysanthemum cinerariifolium</name>
    <dbReference type="NCBI Taxonomy" id="118510"/>
    <lineage>
        <taxon>Eukaryota</taxon>
        <taxon>Viridiplantae</taxon>
        <taxon>Streptophyta</taxon>
        <taxon>Embryophyta</taxon>
        <taxon>Tracheophyta</taxon>
        <taxon>Spermatophyta</taxon>
        <taxon>Magnoliopsida</taxon>
        <taxon>eudicotyledons</taxon>
        <taxon>Gunneridae</taxon>
        <taxon>Pentapetalae</taxon>
        <taxon>asterids</taxon>
        <taxon>campanulids</taxon>
        <taxon>Asterales</taxon>
        <taxon>Asteraceae</taxon>
        <taxon>Asteroideae</taxon>
        <taxon>Anthemideae</taxon>
        <taxon>Anthemidinae</taxon>
        <taxon>Tanacetum</taxon>
    </lineage>
</organism>
<gene>
    <name evidence="2" type="ORF">Tci_503672</name>
</gene>
<accession>A0A699I9T4</accession>
<proteinExistence type="predicted"/>
<protein>
    <submittedName>
        <fullName evidence="2">Uncharacterized protein</fullName>
    </submittedName>
</protein>
<feature type="region of interest" description="Disordered" evidence="1">
    <location>
        <begin position="23"/>
        <end position="43"/>
    </location>
</feature>
<sequence length="93" mass="9930">MASTFMKGSQVAVGHDYDGVVGVEGDDGGSRGGGGRRITVKPGATDGEWSWILVCVDVFDDCCAAIGKDGKLNREQRMMMDMILILGEKDKCD</sequence>
<comment type="caution">
    <text evidence="2">The sequence shown here is derived from an EMBL/GenBank/DDBJ whole genome shotgun (WGS) entry which is preliminary data.</text>
</comment>
<dbReference type="AlphaFoldDB" id="A0A699I9T4"/>